<keyword evidence="2" id="KW-1185">Reference proteome</keyword>
<dbReference type="AlphaFoldDB" id="A0A1I0QFU9"/>
<reference evidence="1 2" key="1">
    <citation type="submission" date="2016-10" db="EMBL/GenBank/DDBJ databases">
        <authorList>
            <person name="de Groot N.N."/>
        </authorList>
    </citation>
    <scope>NUCLEOTIDE SEQUENCE [LARGE SCALE GENOMIC DNA]</scope>
    <source>
        <strain evidence="1 2">TC2-24</strain>
    </source>
</reference>
<accession>A0A1I0QFU9</accession>
<dbReference type="EMBL" id="FOIQ01000006">
    <property type="protein sequence ID" value="SEW25837.1"/>
    <property type="molecule type" value="Genomic_DNA"/>
</dbReference>
<gene>
    <name evidence="1" type="ORF">SAMN04487850_2430</name>
</gene>
<protein>
    <submittedName>
        <fullName evidence="1">Uncharacterized protein</fullName>
    </submittedName>
</protein>
<dbReference type="Proteomes" id="UP000199373">
    <property type="component" value="Unassembled WGS sequence"/>
</dbReference>
<organism evidence="1 2">
    <name type="scientific">Prevotella aff. ruminicola Tc2-24</name>
    <dbReference type="NCBI Taxonomy" id="81582"/>
    <lineage>
        <taxon>Bacteria</taxon>
        <taxon>Pseudomonadati</taxon>
        <taxon>Bacteroidota</taxon>
        <taxon>Bacteroidia</taxon>
        <taxon>Bacteroidales</taxon>
        <taxon>Prevotellaceae</taxon>
        <taxon>Prevotella</taxon>
    </lineage>
</organism>
<feature type="non-terminal residue" evidence="1">
    <location>
        <position position="1"/>
    </location>
</feature>
<proteinExistence type="predicted"/>
<name>A0A1I0QFU9_9BACT</name>
<dbReference type="Gene3D" id="2.60.40.3570">
    <property type="match status" value="1"/>
</dbReference>
<evidence type="ECO:0000313" key="1">
    <source>
        <dbReference type="EMBL" id="SEW25837.1"/>
    </source>
</evidence>
<evidence type="ECO:0000313" key="2">
    <source>
        <dbReference type="Proteomes" id="UP000199373"/>
    </source>
</evidence>
<sequence length="386" mass="42778">KVDWSKRTAAEFFAEYVNEWRPQDDQSTTMKYIASDLMIGDGSVIGDTFTFTLGHTMGLIFISTAEEIKGTVYLFPKLTEGDAMENLSSDSKIYSFEQKVYKPSRKQGYYRYLVKPGQAKFISGKNPDGRIFSFTCNNVSAGRYKKYVVDGGFNPADSEIEDFTVVPGDIVFKDMHIAHVPASGNVTGYSNAIGIVMYLANLNDEYTEGYPHGLIITKQKYSGIWPTEYRNIDTPAPNVVNVGQMMADKSGLTNSRAIGNLSTSSSFTFTMGQTAGTKAYDQCSEWFVPSTGQWIKMICCFGATEMTAKASATRPTFAPIRTTYKTELARAFEATGNTLNSGGFITSTDGSSDGSTWWRCSLFSYSFDTYYRPNNYSGDKLFACAF</sequence>